<evidence type="ECO:0000256" key="3">
    <source>
        <dbReference type="ARBA" id="ARBA00022989"/>
    </source>
</evidence>
<keyword evidence="1" id="KW-1003">Cell membrane</keyword>
<name>A0A0F9XZP5_9ZZZZ</name>
<sequence>MSTTREINPFVKSALEYGPVLIFFVAYLRFKDETFTLWGTDYSGFIVVTAAFVPLLILATGALWALTGKISRMQVTTVILVTLFGGLSVWLNDERFFKMKPTAIYLLFAVLLAIGLARGQSYLKYVMEEMMPLNDAGWMILTKRLMLCFFGLALANELIWRFTSTETWVYFKTFGLTAAVFVFFMTQGRLFQTYGLEKDES</sequence>
<dbReference type="PANTHER" id="PTHR36917:SF1">
    <property type="entry name" value="INNER MEMBRANE-SPANNING PROTEIN YCIB"/>
    <property type="match status" value="1"/>
</dbReference>
<feature type="transmembrane region" description="Helical" evidence="5">
    <location>
        <begin position="14"/>
        <end position="30"/>
    </location>
</feature>
<dbReference type="InterPro" id="IPR006008">
    <property type="entry name" value="YciB"/>
</dbReference>
<evidence type="ECO:0000256" key="5">
    <source>
        <dbReference type="SAM" id="Phobius"/>
    </source>
</evidence>
<evidence type="ECO:0008006" key="7">
    <source>
        <dbReference type="Google" id="ProtNLM"/>
    </source>
</evidence>
<feature type="transmembrane region" description="Helical" evidence="5">
    <location>
        <begin position="73"/>
        <end position="91"/>
    </location>
</feature>
<dbReference type="AlphaFoldDB" id="A0A0F9XZP5"/>
<proteinExistence type="inferred from homology"/>
<feature type="transmembrane region" description="Helical" evidence="5">
    <location>
        <begin position="144"/>
        <end position="162"/>
    </location>
</feature>
<reference evidence="6" key="1">
    <citation type="journal article" date="2015" name="Nature">
        <title>Complex archaea that bridge the gap between prokaryotes and eukaryotes.</title>
        <authorList>
            <person name="Spang A."/>
            <person name="Saw J.H."/>
            <person name="Jorgensen S.L."/>
            <person name="Zaremba-Niedzwiedzka K."/>
            <person name="Martijn J."/>
            <person name="Lind A.E."/>
            <person name="van Eijk R."/>
            <person name="Schleper C."/>
            <person name="Guy L."/>
            <person name="Ettema T.J."/>
        </authorList>
    </citation>
    <scope>NUCLEOTIDE SEQUENCE</scope>
</reference>
<accession>A0A0F9XZP5</accession>
<keyword evidence="3 5" id="KW-1133">Transmembrane helix</keyword>
<protein>
    <recommendedName>
        <fullName evidence="7">Intracellular septation protein A</fullName>
    </recommendedName>
</protein>
<feature type="transmembrane region" description="Helical" evidence="5">
    <location>
        <begin position="42"/>
        <end position="66"/>
    </location>
</feature>
<comment type="caution">
    <text evidence="6">The sequence shown here is derived from an EMBL/GenBank/DDBJ whole genome shotgun (WGS) entry which is preliminary data.</text>
</comment>
<evidence type="ECO:0000256" key="1">
    <source>
        <dbReference type="ARBA" id="ARBA00022475"/>
    </source>
</evidence>
<dbReference type="GO" id="GO:0005886">
    <property type="term" value="C:plasma membrane"/>
    <property type="evidence" value="ECO:0007669"/>
    <property type="project" value="TreeGrafter"/>
</dbReference>
<feature type="transmembrane region" description="Helical" evidence="5">
    <location>
        <begin position="103"/>
        <end position="123"/>
    </location>
</feature>
<keyword evidence="2 5" id="KW-0812">Transmembrane</keyword>
<evidence type="ECO:0000256" key="4">
    <source>
        <dbReference type="ARBA" id="ARBA00023136"/>
    </source>
</evidence>
<dbReference type="EMBL" id="LAZR01000055">
    <property type="protein sequence ID" value="KKN97893.1"/>
    <property type="molecule type" value="Genomic_DNA"/>
</dbReference>
<keyword evidence="4 5" id="KW-0472">Membrane</keyword>
<feature type="transmembrane region" description="Helical" evidence="5">
    <location>
        <begin position="168"/>
        <end position="186"/>
    </location>
</feature>
<evidence type="ECO:0000313" key="6">
    <source>
        <dbReference type="EMBL" id="KKN97893.1"/>
    </source>
</evidence>
<gene>
    <name evidence="6" type="ORF">LCGC14_0154090</name>
</gene>
<organism evidence="6">
    <name type="scientific">marine sediment metagenome</name>
    <dbReference type="NCBI Taxonomy" id="412755"/>
    <lineage>
        <taxon>unclassified sequences</taxon>
        <taxon>metagenomes</taxon>
        <taxon>ecological metagenomes</taxon>
    </lineage>
</organism>
<dbReference type="HAMAP" id="MF_00189">
    <property type="entry name" value="YciB"/>
    <property type="match status" value="1"/>
</dbReference>
<dbReference type="Pfam" id="PF04279">
    <property type="entry name" value="IspA"/>
    <property type="match status" value="1"/>
</dbReference>
<evidence type="ECO:0000256" key="2">
    <source>
        <dbReference type="ARBA" id="ARBA00022692"/>
    </source>
</evidence>
<dbReference type="PANTHER" id="PTHR36917">
    <property type="entry name" value="INTRACELLULAR SEPTATION PROTEIN A-RELATED"/>
    <property type="match status" value="1"/>
</dbReference>